<evidence type="ECO:0000256" key="2">
    <source>
        <dbReference type="ARBA" id="ARBA00022499"/>
    </source>
</evidence>
<feature type="compositionally biased region" description="Basic and acidic residues" evidence="17">
    <location>
        <begin position="226"/>
        <end position="240"/>
    </location>
</feature>
<dbReference type="FunFam" id="3.30.160.60:FF:001046">
    <property type="entry name" value="Zinc finger and BTB domain containing 46"/>
    <property type="match status" value="1"/>
</dbReference>
<dbReference type="PROSITE" id="PS50157">
    <property type="entry name" value="ZINC_FINGER_C2H2_2"/>
    <property type="match status" value="2"/>
</dbReference>
<evidence type="ECO:0000313" key="20">
    <source>
        <dbReference type="Ensembl" id="ENSFTIP00000002898.1"/>
    </source>
</evidence>
<dbReference type="PANTHER" id="PTHR46105:SF21">
    <property type="entry name" value="ZINC FINGER AND BTB DOMAIN CONTAINING 46"/>
    <property type="match status" value="1"/>
</dbReference>
<dbReference type="Ensembl" id="ENSFTIT00000003037.1">
    <property type="protein sequence ID" value="ENSFTIP00000002898.1"/>
    <property type="gene ID" value="ENSFTIG00000002006.1"/>
</dbReference>
<dbReference type="Proteomes" id="UP000694562">
    <property type="component" value="Unplaced"/>
</dbReference>
<evidence type="ECO:0000256" key="17">
    <source>
        <dbReference type="SAM" id="MobiDB-lite"/>
    </source>
</evidence>
<dbReference type="Pfam" id="PF00651">
    <property type="entry name" value="BTB"/>
    <property type="match status" value="1"/>
</dbReference>
<dbReference type="GO" id="GO:0008270">
    <property type="term" value="F:zinc ion binding"/>
    <property type="evidence" value="ECO:0007669"/>
    <property type="project" value="UniProtKB-KW"/>
</dbReference>
<dbReference type="InterPro" id="IPR036236">
    <property type="entry name" value="Znf_C2H2_sf"/>
</dbReference>
<evidence type="ECO:0000256" key="6">
    <source>
        <dbReference type="ARBA" id="ARBA00022771"/>
    </source>
</evidence>
<evidence type="ECO:0000256" key="13">
    <source>
        <dbReference type="ARBA" id="ARBA00070978"/>
    </source>
</evidence>
<accession>A0A8C4TUK4</accession>
<dbReference type="Gene3D" id="3.30.160.60">
    <property type="entry name" value="Classic Zinc Finger"/>
    <property type="match status" value="2"/>
</dbReference>
<evidence type="ECO:0000256" key="3">
    <source>
        <dbReference type="ARBA" id="ARBA00022553"/>
    </source>
</evidence>
<dbReference type="InterPro" id="IPR000210">
    <property type="entry name" value="BTB/POZ_dom"/>
</dbReference>
<sequence length="622" mass="68801">MSSAVVGETLDLEPSLLLDLWKRKHKDLQMNNRKEDMEIASHYRHLLRELNEQRQHGILCDVCIIVEGKIFKAHKNVLLGSSRYFKTLYCQVQKTSDQATVTHLDIVTAQGFKAIIDFMYSAHLALTSRNVIEVMSAASYLQMTDIVQACHNFIKAALDISIKSDASDDLVDYELGAPSSSSTDALISAVVAGRSISPWLARRTSPANSSGDSAIASCHEGGSSYGKEDQEPKTDSHEDISSQSLWSSDVGYGSLRIKEEQVSPSHYGGGELHSAKDSAIQNTFSEQGVGDGWQPTGRRKNRKNKETVRHITQQVEDDSRASSPMPSFLPASGWPYSSRDPSAEVAVTEPSSSDSRVERSDPYPNVDEALVGGEASYISQPLTPEKEDALQAATVANLRAALMSKNSLLSLKADMLGEDSSLLFEYLPKGTHSLSLNEFTVIRKKFKCPYCSFSAMHQCILKRHMRSHTGERPYPCEICGKKFTRREHMKRHTLVHSKDKKYVCKVCNRVFMSAASVGIKHGSRRHGVCADCSGRGIAGHLDHNGGEGSPDECYPGEGQYMEDPDDIKVEGDEEMGDDDDIKWKDDVGMSQDDVILDDDKDVDSPQEQDNSGENDKDFTWIS</sequence>
<dbReference type="GO" id="GO:0000978">
    <property type="term" value="F:RNA polymerase II cis-regulatory region sequence-specific DNA binding"/>
    <property type="evidence" value="ECO:0007669"/>
    <property type="project" value="TreeGrafter"/>
</dbReference>
<keyword evidence="11" id="KW-0539">Nucleus</keyword>
<keyword evidence="8" id="KW-0832">Ubl conjugation</keyword>
<feature type="compositionally biased region" description="Basic and acidic residues" evidence="17">
    <location>
        <begin position="613"/>
        <end position="622"/>
    </location>
</feature>
<evidence type="ECO:0000256" key="1">
    <source>
        <dbReference type="ARBA" id="ARBA00004123"/>
    </source>
</evidence>
<keyword evidence="6 16" id="KW-0863">Zinc-finger</keyword>
<feature type="domain" description="C2H2-type" evidence="19">
    <location>
        <begin position="474"/>
        <end position="501"/>
    </location>
</feature>
<evidence type="ECO:0000256" key="5">
    <source>
        <dbReference type="ARBA" id="ARBA00022737"/>
    </source>
</evidence>
<evidence type="ECO:0000256" key="11">
    <source>
        <dbReference type="ARBA" id="ARBA00023242"/>
    </source>
</evidence>
<dbReference type="SMART" id="SM00355">
    <property type="entry name" value="ZnF_C2H2"/>
    <property type="match status" value="3"/>
</dbReference>
<keyword evidence="4" id="KW-0479">Metal-binding</keyword>
<protein>
    <recommendedName>
        <fullName evidence="13">Zinc finger and BTB domain-containing protein 46</fullName>
    </recommendedName>
    <alternativeName>
        <fullName evidence="15">BTB-ZF protein expressed in effector lymphocytes</fullName>
    </alternativeName>
    <alternativeName>
        <fullName evidence="14">BTB/POZ domain-containing protein 4</fullName>
    </alternativeName>
</protein>
<feature type="region of interest" description="Disordered" evidence="17">
    <location>
        <begin position="540"/>
        <end position="622"/>
    </location>
</feature>
<dbReference type="Gene3D" id="3.30.710.10">
    <property type="entry name" value="Potassium Channel Kv1.1, Chain A"/>
    <property type="match status" value="1"/>
</dbReference>
<feature type="domain" description="C2H2-type" evidence="19">
    <location>
        <begin position="446"/>
        <end position="473"/>
    </location>
</feature>
<dbReference type="FunFam" id="3.30.710.10:FF:000045">
    <property type="entry name" value="zinc finger and BTB domain-containing protein 10"/>
    <property type="match status" value="1"/>
</dbReference>
<keyword evidence="7" id="KW-0862">Zinc</keyword>
<evidence type="ECO:0000256" key="16">
    <source>
        <dbReference type="PROSITE-ProRule" id="PRU00042"/>
    </source>
</evidence>
<evidence type="ECO:0000313" key="21">
    <source>
        <dbReference type="Proteomes" id="UP000694562"/>
    </source>
</evidence>
<evidence type="ECO:0000259" key="18">
    <source>
        <dbReference type="PROSITE" id="PS50097"/>
    </source>
</evidence>
<evidence type="ECO:0000259" key="19">
    <source>
        <dbReference type="PROSITE" id="PS50157"/>
    </source>
</evidence>
<keyword evidence="3" id="KW-0597">Phosphoprotein</keyword>
<keyword evidence="21" id="KW-1185">Reference proteome</keyword>
<dbReference type="PROSITE" id="PS00028">
    <property type="entry name" value="ZINC_FINGER_C2H2_1"/>
    <property type="match status" value="1"/>
</dbReference>
<comment type="subcellular location">
    <subcellularLocation>
        <location evidence="1">Nucleus</location>
    </subcellularLocation>
</comment>
<evidence type="ECO:0000256" key="7">
    <source>
        <dbReference type="ARBA" id="ARBA00022833"/>
    </source>
</evidence>
<comment type="function">
    <text evidence="12">Functions as a transcriptional repressor for PRDM1.</text>
</comment>
<dbReference type="SUPFAM" id="SSF54695">
    <property type="entry name" value="POZ domain"/>
    <property type="match status" value="1"/>
</dbReference>
<keyword evidence="5" id="KW-0677">Repeat</keyword>
<feature type="compositionally biased region" description="Acidic residues" evidence="17">
    <location>
        <begin position="560"/>
        <end position="580"/>
    </location>
</feature>
<evidence type="ECO:0000256" key="8">
    <source>
        <dbReference type="ARBA" id="ARBA00022843"/>
    </source>
</evidence>
<dbReference type="PROSITE" id="PS50097">
    <property type="entry name" value="BTB"/>
    <property type="match status" value="1"/>
</dbReference>
<keyword evidence="10" id="KW-0804">Transcription</keyword>
<organism evidence="20 21">
    <name type="scientific">Falco tinnunculus</name>
    <name type="common">Common kestrel</name>
    <dbReference type="NCBI Taxonomy" id="100819"/>
    <lineage>
        <taxon>Eukaryota</taxon>
        <taxon>Metazoa</taxon>
        <taxon>Chordata</taxon>
        <taxon>Craniata</taxon>
        <taxon>Vertebrata</taxon>
        <taxon>Euteleostomi</taxon>
        <taxon>Archelosauria</taxon>
        <taxon>Archosauria</taxon>
        <taxon>Dinosauria</taxon>
        <taxon>Saurischia</taxon>
        <taxon>Theropoda</taxon>
        <taxon>Coelurosauria</taxon>
        <taxon>Aves</taxon>
        <taxon>Neognathae</taxon>
        <taxon>Neoaves</taxon>
        <taxon>Telluraves</taxon>
        <taxon>Australaves</taxon>
        <taxon>Falconiformes</taxon>
        <taxon>Falconidae</taxon>
        <taxon>Falco</taxon>
    </lineage>
</organism>
<dbReference type="GO" id="GO:0000981">
    <property type="term" value="F:DNA-binding transcription factor activity, RNA polymerase II-specific"/>
    <property type="evidence" value="ECO:0007669"/>
    <property type="project" value="TreeGrafter"/>
</dbReference>
<dbReference type="InterPro" id="IPR013087">
    <property type="entry name" value="Znf_C2H2_type"/>
</dbReference>
<reference evidence="20" key="1">
    <citation type="submission" date="2025-08" db="UniProtKB">
        <authorList>
            <consortium name="Ensembl"/>
        </authorList>
    </citation>
    <scope>IDENTIFICATION</scope>
</reference>
<dbReference type="FunFam" id="3.30.160.60:FF:000379">
    <property type="entry name" value="Zinc finger and BTB domain-containing protein 46"/>
    <property type="match status" value="1"/>
</dbReference>
<keyword evidence="2" id="KW-1017">Isopeptide bond</keyword>
<dbReference type="GO" id="GO:0005634">
    <property type="term" value="C:nucleus"/>
    <property type="evidence" value="ECO:0007669"/>
    <property type="project" value="UniProtKB-SubCell"/>
</dbReference>
<evidence type="ECO:0000256" key="10">
    <source>
        <dbReference type="ARBA" id="ARBA00023163"/>
    </source>
</evidence>
<evidence type="ECO:0000256" key="4">
    <source>
        <dbReference type="ARBA" id="ARBA00022723"/>
    </source>
</evidence>
<evidence type="ECO:0000256" key="12">
    <source>
        <dbReference type="ARBA" id="ARBA00055672"/>
    </source>
</evidence>
<dbReference type="PANTHER" id="PTHR46105">
    <property type="entry name" value="AGAP004733-PA"/>
    <property type="match status" value="1"/>
</dbReference>
<evidence type="ECO:0000256" key="9">
    <source>
        <dbReference type="ARBA" id="ARBA00023015"/>
    </source>
</evidence>
<dbReference type="SUPFAM" id="SSF57667">
    <property type="entry name" value="beta-beta-alpha zinc fingers"/>
    <property type="match status" value="1"/>
</dbReference>
<name>A0A8C4TUK4_FALTI</name>
<dbReference type="SMART" id="SM00225">
    <property type="entry name" value="BTB"/>
    <property type="match status" value="1"/>
</dbReference>
<feature type="region of interest" description="Disordered" evidence="17">
    <location>
        <begin position="285"/>
        <end position="365"/>
    </location>
</feature>
<proteinExistence type="predicted"/>
<dbReference type="Pfam" id="PF13465">
    <property type="entry name" value="zf-H2C2_2"/>
    <property type="match status" value="1"/>
</dbReference>
<keyword evidence="9" id="KW-0805">Transcription regulation</keyword>
<dbReference type="InterPro" id="IPR011333">
    <property type="entry name" value="SKP1/BTB/POZ_sf"/>
</dbReference>
<dbReference type="CDD" id="cd18230">
    <property type="entry name" value="BTB_POZ_ZBTB46"/>
    <property type="match status" value="1"/>
</dbReference>
<reference evidence="20" key="2">
    <citation type="submission" date="2025-09" db="UniProtKB">
        <authorList>
            <consortium name="Ensembl"/>
        </authorList>
    </citation>
    <scope>IDENTIFICATION</scope>
</reference>
<dbReference type="AlphaFoldDB" id="A0A8C4TUK4"/>
<feature type="domain" description="BTB" evidence="18">
    <location>
        <begin position="60"/>
        <end position="128"/>
    </location>
</feature>
<feature type="region of interest" description="Disordered" evidence="17">
    <location>
        <begin position="202"/>
        <end position="243"/>
    </location>
</feature>
<evidence type="ECO:0000256" key="15">
    <source>
        <dbReference type="ARBA" id="ARBA00078821"/>
    </source>
</evidence>
<dbReference type="InterPro" id="IPR050457">
    <property type="entry name" value="ZnFinger_BTB_dom_contain"/>
</dbReference>
<feature type="compositionally biased region" description="Acidic residues" evidence="17">
    <location>
        <begin position="594"/>
        <end position="612"/>
    </location>
</feature>
<evidence type="ECO:0000256" key="14">
    <source>
        <dbReference type="ARBA" id="ARBA00076030"/>
    </source>
</evidence>